<keyword evidence="6" id="KW-0574">Periplasm</keyword>
<dbReference type="InterPro" id="IPR041489">
    <property type="entry name" value="PDZ_6"/>
</dbReference>
<feature type="binding site" evidence="10">
    <location>
        <begin position="168"/>
        <end position="170"/>
    </location>
    <ligand>
        <name>substrate</name>
    </ligand>
</feature>
<evidence type="ECO:0000256" key="9">
    <source>
        <dbReference type="PIRSR" id="PIRSR611782-1"/>
    </source>
</evidence>
<dbReference type="Gene3D" id="2.40.10.120">
    <property type="match status" value="1"/>
</dbReference>
<gene>
    <name evidence="12" type="ORF">EBAPG3_004740</name>
</gene>
<dbReference type="InterPro" id="IPR011782">
    <property type="entry name" value="Pept_S1C_Do"/>
</dbReference>
<evidence type="ECO:0000256" key="6">
    <source>
        <dbReference type="ARBA" id="ARBA00022764"/>
    </source>
</evidence>
<comment type="subcellular location">
    <subcellularLocation>
        <location evidence="1">Periplasm</location>
    </subcellularLocation>
</comment>
<dbReference type="FunFam" id="2.40.10.10:FF:000001">
    <property type="entry name" value="Periplasmic serine protease DegS"/>
    <property type="match status" value="1"/>
</dbReference>
<evidence type="ECO:0000313" key="12">
    <source>
        <dbReference type="EMBL" id="ARO89022.1"/>
    </source>
</evidence>
<keyword evidence="13" id="KW-1185">Reference proteome</keyword>
<comment type="similarity">
    <text evidence="2">Belongs to the peptidase S1C family.</text>
</comment>
<sequence length="412" mass="43545">MLQDVTPAVVNISVQTRSAIEDNPLFRDPFFRRFFELPDQAARPERSAGSGVIVDAAKGYVVTNFHVIKDAQQILVTLKDRRQFQAKLVGTDPGTDIALLKIEAKNLRALRLGDSDLLNVGDFVVAIGNPFGLGQTVTSGIVSALGRSGLDIEGYEDFIQTDASINPGNSGGALVSLKGELVGINTAIIGPSGANVGIGFAVPSAMVKSVLEQIVRFGEVRRGRLGASSEDITHDLASSLGLASTEGAIISTIEPGSPAEKAGLMPRDVVTGVNGRAVRNAADLRNKVGMRPIGETIDLRLIRDGKPLSVKVKIAKPVEVAGTEAETVPQLAGATVANLKAGRGRAEGVLVTEVDANSPAWQHGIRPGDVIIGANRRKVRSIQELLAVLKASEDVLILNLLRGDFRLTLVIR</sequence>
<evidence type="ECO:0000256" key="3">
    <source>
        <dbReference type="ARBA" id="ARBA00022670"/>
    </source>
</evidence>
<evidence type="ECO:0000256" key="8">
    <source>
        <dbReference type="ARBA" id="ARBA00022825"/>
    </source>
</evidence>
<dbReference type="PANTHER" id="PTHR22939:SF129">
    <property type="entry name" value="SERINE PROTEASE HTRA2, MITOCHONDRIAL"/>
    <property type="match status" value="1"/>
</dbReference>
<reference evidence="12 13" key="1">
    <citation type="journal article" date="2015" name="Int. J. Syst. Evol. Microbiol.">
        <title>Nitrosospira lacus sp. nov., a psychrotolerant, ammonia-oxidizing bacterium from sandy lake sediment.</title>
        <authorList>
            <person name="Urakawa H."/>
            <person name="Garcia J.C."/>
            <person name="Nielsen J.L."/>
            <person name="Le V.Q."/>
            <person name="Kozlowski J.A."/>
            <person name="Stein L.Y."/>
            <person name="Lim C.K."/>
            <person name="Pommerening-Roser A."/>
            <person name="Martens-Habbena W."/>
            <person name="Stahl D.A."/>
            <person name="Klotz M.G."/>
        </authorList>
    </citation>
    <scope>NUCLEOTIDE SEQUENCE [LARGE SCALE GENOMIC DNA]</scope>
    <source>
        <strain evidence="12 13">APG3</strain>
    </source>
</reference>
<dbReference type="Pfam" id="PF13365">
    <property type="entry name" value="Trypsin_2"/>
    <property type="match status" value="1"/>
</dbReference>
<dbReference type="InterPro" id="IPR001478">
    <property type="entry name" value="PDZ"/>
</dbReference>
<dbReference type="GO" id="GO:0006508">
    <property type="term" value="P:proteolysis"/>
    <property type="evidence" value="ECO:0007669"/>
    <property type="project" value="UniProtKB-KW"/>
</dbReference>
<dbReference type="KEGG" id="nlc:EBAPG3_004740"/>
<feature type="active site" description="Charge relay system" evidence="9">
    <location>
        <position position="66"/>
    </location>
</feature>
<keyword evidence="5" id="KW-0677">Repeat</keyword>
<dbReference type="SUPFAM" id="SSF50494">
    <property type="entry name" value="Trypsin-like serine proteases"/>
    <property type="match status" value="1"/>
</dbReference>
<dbReference type="PRINTS" id="PR00834">
    <property type="entry name" value="PROTEASES2C"/>
</dbReference>
<evidence type="ECO:0000256" key="2">
    <source>
        <dbReference type="ARBA" id="ARBA00010541"/>
    </source>
</evidence>
<dbReference type="InterPro" id="IPR001940">
    <property type="entry name" value="Peptidase_S1C"/>
</dbReference>
<keyword evidence="8" id="KW-0720">Serine protease</keyword>
<dbReference type="NCBIfam" id="TIGR02037">
    <property type="entry name" value="degP_htrA_DO"/>
    <property type="match status" value="1"/>
</dbReference>
<evidence type="ECO:0000313" key="13">
    <source>
        <dbReference type="Proteomes" id="UP000012179"/>
    </source>
</evidence>
<dbReference type="Pfam" id="PF17820">
    <property type="entry name" value="PDZ_6"/>
    <property type="match status" value="1"/>
</dbReference>
<feature type="binding site" evidence="10">
    <location>
        <position position="66"/>
    </location>
    <ligand>
        <name>substrate</name>
    </ligand>
</feature>
<dbReference type="GO" id="GO:0042597">
    <property type="term" value="C:periplasmic space"/>
    <property type="evidence" value="ECO:0007669"/>
    <property type="project" value="UniProtKB-SubCell"/>
</dbReference>
<keyword evidence="4" id="KW-0732">Signal</keyword>
<name>A0A1W6ST89_9PROT</name>
<feature type="domain" description="PDZ" evidence="11">
    <location>
        <begin position="317"/>
        <end position="404"/>
    </location>
</feature>
<evidence type="ECO:0000256" key="7">
    <source>
        <dbReference type="ARBA" id="ARBA00022801"/>
    </source>
</evidence>
<dbReference type="Pfam" id="PF13180">
    <property type="entry name" value="PDZ_2"/>
    <property type="match status" value="1"/>
</dbReference>
<feature type="binding site" evidence="10">
    <location>
        <position position="96"/>
    </location>
    <ligand>
        <name>substrate</name>
    </ligand>
</feature>
<dbReference type="PROSITE" id="PS50106">
    <property type="entry name" value="PDZ"/>
    <property type="match status" value="2"/>
</dbReference>
<dbReference type="SMART" id="SM00228">
    <property type="entry name" value="PDZ"/>
    <property type="match status" value="2"/>
</dbReference>
<evidence type="ECO:0000256" key="4">
    <source>
        <dbReference type="ARBA" id="ARBA00022729"/>
    </source>
</evidence>
<dbReference type="Proteomes" id="UP000012179">
    <property type="component" value="Chromosome"/>
</dbReference>
<feature type="active site" description="Charge relay system" evidence="9">
    <location>
        <position position="96"/>
    </location>
</feature>
<dbReference type="SUPFAM" id="SSF50156">
    <property type="entry name" value="PDZ domain-like"/>
    <property type="match status" value="2"/>
</dbReference>
<feature type="active site" description="Charge relay system" evidence="9">
    <location>
        <position position="170"/>
    </location>
</feature>
<keyword evidence="7" id="KW-0378">Hydrolase</keyword>
<dbReference type="Gene3D" id="2.30.42.10">
    <property type="match status" value="2"/>
</dbReference>
<accession>A0A1W6ST89</accession>
<dbReference type="GO" id="GO:0004252">
    <property type="term" value="F:serine-type endopeptidase activity"/>
    <property type="evidence" value="ECO:0007669"/>
    <property type="project" value="InterPro"/>
</dbReference>
<protein>
    <submittedName>
        <fullName evidence="12">Serine endoprotease DegQ</fullName>
    </submittedName>
</protein>
<dbReference type="CDD" id="cd10839">
    <property type="entry name" value="cpPDZ1_DegP-like"/>
    <property type="match status" value="1"/>
</dbReference>
<dbReference type="AlphaFoldDB" id="A0A1W6ST89"/>
<feature type="domain" description="PDZ" evidence="11">
    <location>
        <begin position="214"/>
        <end position="305"/>
    </location>
</feature>
<proteinExistence type="inferred from homology"/>
<dbReference type="InterPro" id="IPR036034">
    <property type="entry name" value="PDZ_sf"/>
</dbReference>
<dbReference type="EMBL" id="CP021106">
    <property type="protein sequence ID" value="ARO89022.1"/>
    <property type="molecule type" value="Genomic_DNA"/>
</dbReference>
<organism evidence="12 13">
    <name type="scientific">Nitrosospira lacus</name>
    <dbReference type="NCBI Taxonomy" id="1288494"/>
    <lineage>
        <taxon>Bacteria</taxon>
        <taxon>Pseudomonadati</taxon>
        <taxon>Pseudomonadota</taxon>
        <taxon>Betaproteobacteria</taxon>
        <taxon>Nitrosomonadales</taxon>
        <taxon>Nitrosomonadaceae</taxon>
        <taxon>Nitrosospira</taxon>
    </lineage>
</organism>
<dbReference type="InterPro" id="IPR009003">
    <property type="entry name" value="Peptidase_S1_PA"/>
</dbReference>
<dbReference type="PANTHER" id="PTHR22939">
    <property type="entry name" value="SERINE PROTEASE FAMILY S1C HTRA-RELATED"/>
    <property type="match status" value="1"/>
</dbReference>
<evidence type="ECO:0000256" key="10">
    <source>
        <dbReference type="PIRSR" id="PIRSR611782-2"/>
    </source>
</evidence>
<keyword evidence="3 12" id="KW-0645">Protease</keyword>
<evidence type="ECO:0000256" key="5">
    <source>
        <dbReference type="ARBA" id="ARBA00022737"/>
    </source>
</evidence>
<evidence type="ECO:0000259" key="11">
    <source>
        <dbReference type="PROSITE" id="PS50106"/>
    </source>
</evidence>
<dbReference type="eggNOG" id="COG0265">
    <property type="taxonomic scope" value="Bacteria"/>
</dbReference>
<evidence type="ECO:0000256" key="1">
    <source>
        <dbReference type="ARBA" id="ARBA00004418"/>
    </source>
</evidence>